<comment type="catalytic activity">
    <reaction evidence="5">
        <text>thymidine + phosphate = 2-deoxy-alpha-D-ribose 1-phosphate + thymine</text>
        <dbReference type="Rhea" id="RHEA:16037"/>
        <dbReference type="ChEBI" id="CHEBI:17748"/>
        <dbReference type="ChEBI" id="CHEBI:17821"/>
        <dbReference type="ChEBI" id="CHEBI:43474"/>
        <dbReference type="ChEBI" id="CHEBI:57259"/>
        <dbReference type="EC" id="2.4.2.4"/>
    </reaction>
</comment>
<dbReference type="PANTHER" id="PTHR10515">
    <property type="entry name" value="THYMIDINE PHOSPHORYLASE"/>
    <property type="match status" value="1"/>
</dbReference>
<name>A0AAD2JLV7_9STRA</name>
<dbReference type="InterPro" id="IPR000053">
    <property type="entry name" value="Thymidine/pyrmidine_PPase"/>
</dbReference>
<dbReference type="Gene3D" id="3.90.1170.30">
    <property type="entry name" value="Pyrimidine nucleoside phosphorylase-like, C-terminal domain"/>
    <property type="match status" value="1"/>
</dbReference>
<comment type="similarity">
    <text evidence="1 5">Belongs to the thymidine/pyrimidine-nucleoside phosphorylase family.</text>
</comment>
<protein>
    <recommendedName>
        <fullName evidence="5">Thymidine phosphorylase</fullName>
        <shortName evidence="5">TP</shortName>
        <ecNumber evidence="5">2.4.2.4</ecNumber>
    </recommendedName>
    <alternativeName>
        <fullName evidence="5">TdRPase</fullName>
    </alternativeName>
</protein>
<dbReference type="Proteomes" id="UP001295423">
    <property type="component" value="Unassembled WGS sequence"/>
</dbReference>
<dbReference type="SUPFAM" id="SSF47648">
    <property type="entry name" value="Nucleoside phosphorylase/phosphoribosyltransferase N-terminal domain"/>
    <property type="match status" value="1"/>
</dbReference>
<keyword evidence="4 5" id="KW-0808">Transferase</keyword>
<proteinExistence type="inferred from homology"/>
<evidence type="ECO:0000256" key="4">
    <source>
        <dbReference type="ARBA" id="ARBA00022679"/>
    </source>
</evidence>
<dbReference type="SUPFAM" id="SSF54680">
    <property type="entry name" value="Pyrimidine nucleoside phosphorylase C-terminal domain"/>
    <property type="match status" value="1"/>
</dbReference>
<dbReference type="InterPro" id="IPR036320">
    <property type="entry name" value="Glycosyl_Trfase_fam3_N_dom_sf"/>
</dbReference>
<evidence type="ECO:0000256" key="5">
    <source>
        <dbReference type="PIRNR" id="PIRNR000478"/>
    </source>
</evidence>
<evidence type="ECO:0000259" key="6">
    <source>
        <dbReference type="SMART" id="SM00941"/>
    </source>
</evidence>
<dbReference type="InterPro" id="IPR017459">
    <property type="entry name" value="Glycosyl_Trfase_fam3_N_dom"/>
</dbReference>
<dbReference type="InterPro" id="IPR036566">
    <property type="entry name" value="PYNP-like_C_sf"/>
</dbReference>
<dbReference type="Pfam" id="PF00591">
    <property type="entry name" value="Glycos_transf_3"/>
    <property type="match status" value="1"/>
</dbReference>
<dbReference type="Gene3D" id="1.20.970.10">
    <property type="entry name" value="Transferase, Pyrimidine Nucleoside Phosphorylase, Chain C"/>
    <property type="match status" value="1"/>
</dbReference>
<dbReference type="Pfam" id="PF02885">
    <property type="entry name" value="Glycos_trans_3N"/>
    <property type="match status" value="1"/>
</dbReference>
<dbReference type="AlphaFoldDB" id="A0AAD2JLV7"/>
<dbReference type="EC" id="2.4.2.4" evidence="5"/>
<keyword evidence="8" id="KW-1185">Reference proteome</keyword>
<dbReference type="FunFam" id="3.40.1030.10:FF:000003">
    <property type="entry name" value="Pyrimidine-nucleoside phosphorylase"/>
    <property type="match status" value="1"/>
</dbReference>
<dbReference type="InterPro" id="IPR000312">
    <property type="entry name" value="Glycosyl_Trfase_fam3"/>
</dbReference>
<dbReference type="NCBIfam" id="TIGR02644">
    <property type="entry name" value="Y_phosphoryl"/>
    <property type="match status" value="1"/>
</dbReference>
<dbReference type="GO" id="GO:0006213">
    <property type="term" value="P:pyrimidine nucleoside metabolic process"/>
    <property type="evidence" value="ECO:0007669"/>
    <property type="project" value="UniProtKB-UniRule"/>
</dbReference>
<dbReference type="NCBIfam" id="NF004490">
    <property type="entry name" value="PRK05820.1"/>
    <property type="match status" value="1"/>
</dbReference>
<dbReference type="PIRSF" id="PIRSF000478">
    <property type="entry name" value="TP_PyNP"/>
    <property type="match status" value="1"/>
</dbReference>
<dbReference type="GO" id="GO:0006206">
    <property type="term" value="P:pyrimidine nucleobase metabolic process"/>
    <property type="evidence" value="ECO:0007669"/>
    <property type="project" value="InterPro"/>
</dbReference>
<sequence length="468" mass="51300">MIFNPVEFLRIRRFNLREHTDEELEEFLQLYLRNEIPDYQMAAWLMAVCCQGLSKRETATLTRCMVESGEQLIWNTPTSYRVDKHSTGGVGDKISIVLAPLVATLGLQVPMMAGRGLGHTGGTIDKLESIPGFRTDWSVAEFQTICQETGSIINTTGPSLCPADARLYALRDVTGTVWSIPLITGSIMSKKIAERPDSLVLDVKYGCGAFSPSREAAQELAESLVATGEANGLTPTTAFLTRMEQPIGWAVGNFLEVQECTQLLKGWENDKDFHKSRDLIDLIVHQAGQMLQHQDPTKSLADCVQKAYTQLKSGAAYAKWVEMVKAQGGDAEAAVDNCDTFMETHATNTKTFELKARKAGFVSDINAMTIGLVAVDLGAGRKQAGTSVDPWAGMSFSVKVGDHVEEGDVLVKVFHDKSLDDTAATECYERIYKAFDFSSEPLPPLPPIITHIITKDGGCQEMDMTPCS</sequence>
<evidence type="ECO:0000256" key="1">
    <source>
        <dbReference type="ARBA" id="ARBA00006915"/>
    </source>
</evidence>
<gene>
    <name evidence="7" type="ORF">CYCCA115_LOCUS19416</name>
</gene>
<comment type="subunit">
    <text evidence="2 5">Homodimer.</text>
</comment>
<dbReference type="PROSITE" id="PS00647">
    <property type="entry name" value="THYMID_PHOSPHORYLASE"/>
    <property type="match status" value="1"/>
</dbReference>
<dbReference type="GO" id="GO:0004645">
    <property type="term" value="F:1,4-alpha-oligoglucan phosphorylase activity"/>
    <property type="evidence" value="ECO:0007669"/>
    <property type="project" value="InterPro"/>
</dbReference>
<dbReference type="InterPro" id="IPR035902">
    <property type="entry name" value="Nuc_phospho_transferase"/>
</dbReference>
<dbReference type="GO" id="GO:0005829">
    <property type="term" value="C:cytosol"/>
    <property type="evidence" value="ECO:0007669"/>
    <property type="project" value="TreeGrafter"/>
</dbReference>
<evidence type="ECO:0000313" key="8">
    <source>
        <dbReference type="Proteomes" id="UP001295423"/>
    </source>
</evidence>
<dbReference type="GO" id="GO:0009032">
    <property type="term" value="F:thymidine phosphorylase activity"/>
    <property type="evidence" value="ECO:0007669"/>
    <property type="project" value="UniProtKB-UniRule"/>
</dbReference>
<organism evidence="7 8">
    <name type="scientific">Cylindrotheca closterium</name>
    <dbReference type="NCBI Taxonomy" id="2856"/>
    <lineage>
        <taxon>Eukaryota</taxon>
        <taxon>Sar</taxon>
        <taxon>Stramenopiles</taxon>
        <taxon>Ochrophyta</taxon>
        <taxon>Bacillariophyta</taxon>
        <taxon>Bacillariophyceae</taxon>
        <taxon>Bacillariophycidae</taxon>
        <taxon>Bacillariales</taxon>
        <taxon>Bacillariaceae</taxon>
        <taxon>Cylindrotheca</taxon>
    </lineage>
</organism>
<feature type="domain" description="Pyrimidine nucleoside phosphorylase C-terminal" evidence="6">
    <location>
        <begin position="361"/>
        <end position="435"/>
    </location>
</feature>
<comment type="caution">
    <text evidence="7">The sequence shown here is derived from an EMBL/GenBank/DDBJ whole genome shotgun (WGS) entry which is preliminary data.</text>
</comment>
<dbReference type="Pfam" id="PF07831">
    <property type="entry name" value="PYNP_C"/>
    <property type="match status" value="1"/>
</dbReference>
<dbReference type="SUPFAM" id="SSF52418">
    <property type="entry name" value="Nucleoside phosphorylase/phosphoribosyltransferase catalytic domain"/>
    <property type="match status" value="1"/>
</dbReference>
<dbReference type="Gene3D" id="3.40.1030.10">
    <property type="entry name" value="Nucleoside phosphorylase/phosphoribosyltransferase catalytic domain"/>
    <property type="match status" value="1"/>
</dbReference>
<dbReference type="InterPro" id="IPR017872">
    <property type="entry name" value="Pyrmidine_PPase_CS"/>
</dbReference>
<accession>A0AAD2JLV7</accession>
<keyword evidence="3 5" id="KW-0328">Glycosyltransferase</keyword>
<dbReference type="SMART" id="SM00941">
    <property type="entry name" value="PYNP_C"/>
    <property type="match status" value="1"/>
</dbReference>
<dbReference type="InterPro" id="IPR013102">
    <property type="entry name" value="PYNP_C"/>
</dbReference>
<comment type="pathway">
    <text evidence="5">Pyrimidine metabolism; dTMP biosynthesis via salvage pathway; dTMP from thymine: step 1/2.</text>
</comment>
<evidence type="ECO:0000313" key="7">
    <source>
        <dbReference type="EMBL" id="CAJ1961873.1"/>
    </source>
</evidence>
<evidence type="ECO:0000256" key="3">
    <source>
        <dbReference type="ARBA" id="ARBA00022676"/>
    </source>
</evidence>
<dbReference type="PANTHER" id="PTHR10515:SF0">
    <property type="entry name" value="THYMIDINE PHOSPHORYLASE"/>
    <property type="match status" value="1"/>
</dbReference>
<dbReference type="EMBL" id="CAKOGP040002091">
    <property type="protein sequence ID" value="CAJ1961873.1"/>
    <property type="molecule type" value="Genomic_DNA"/>
</dbReference>
<reference evidence="7" key="1">
    <citation type="submission" date="2023-08" db="EMBL/GenBank/DDBJ databases">
        <authorList>
            <person name="Audoor S."/>
            <person name="Bilcke G."/>
        </authorList>
    </citation>
    <scope>NUCLEOTIDE SEQUENCE</scope>
</reference>
<comment type="function">
    <text evidence="5">Catalyzes the reversible phosphorolysis of thymidine. The produced molecules are then utilized as carbon and energy sources or in the rescue of pyrimidine bases for nucleotide synthesis.</text>
</comment>
<evidence type="ECO:0000256" key="2">
    <source>
        <dbReference type="ARBA" id="ARBA00011738"/>
    </source>
</evidence>
<dbReference type="InterPro" id="IPR018090">
    <property type="entry name" value="Pyrmidine_PPas_bac/euk"/>
</dbReference>